<dbReference type="AlphaFoldDB" id="A0A1G9KE94"/>
<dbReference type="Proteomes" id="UP000199053">
    <property type="component" value="Unassembled WGS sequence"/>
</dbReference>
<organism evidence="2 3">
    <name type="scientific">Maridesulfovibrio ferrireducens</name>
    <dbReference type="NCBI Taxonomy" id="246191"/>
    <lineage>
        <taxon>Bacteria</taxon>
        <taxon>Pseudomonadati</taxon>
        <taxon>Thermodesulfobacteriota</taxon>
        <taxon>Desulfovibrionia</taxon>
        <taxon>Desulfovibrionales</taxon>
        <taxon>Desulfovibrionaceae</taxon>
        <taxon>Maridesulfovibrio</taxon>
    </lineage>
</organism>
<dbReference type="RefSeq" id="WP_092162616.1">
    <property type="nucleotide sequence ID" value="NZ_FNGA01000005.1"/>
</dbReference>
<evidence type="ECO:0000313" key="2">
    <source>
        <dbReference type="EMBL" id="SDL48047.1"/>
    </source>
</evidence>
<dbReference type="EMBL" id="FNGA01000005">
    <property type="protein sequence ID" value="SDL48047.1"/>
    <property type="molecule type" value="Genomic_DNA"/>
</dbReference>
<name>A0A1G9KE94_9BACT</name>
<gene>
    <name evidence="2" type="ORF">SAMN05660337_3049</name>
</gene>
<keyword evidence="1" id="KW-0812">Transmembrane</keyword>
<protein>
    <submittedName>
        <fullName evidence="2">Uncharacterized membrane protein</fullName>
    </submittedName>
</protein>
<dbReference type="STRING" id="246191.SAMN05660337_3049"/>
<keyword evidence="1" id="KW-1133">Transmembrane helix</keyword>
<reference evidence="3" key="1">
    <citation type="submission" date="2016-10" db="EMBL/GenBank/DDBJ databases">
        <authorList>
            <person name="Varghese N."/>
            <person name="Submissions S."/>
        </authorList>
    </citation>
    <scope>NUCLEOTIDE SEQUENCE [LARGE SCALE GENOMIC DNA]</scope>
    <source>
        <strain evidence="3">DSM 16995</strain>
    </source>
</reference>
<proteinExistence type="predicted"/>
<accession>A0A1G9KE94</accession>
<dbReference type="OrthoDB" id="9780267at2"/>
<evidence type="ECO:0000256" key="1">
    <source>
        <dbReference type="SAM" id="Phobius"/>
    </source>
</evidence>
<feature type="transmembrane region" description="Helical" evidence="1">
    <location>
        <begin position="53"/>
        <end position="77"/>
    </location>
</feature>
<dbReference type="InterPro" id="IPR007462">
    <property type="entry name" value="COV1-like"/>
</dbReference>
<keyword evidence="3" id="KW-1185">Reference proteome</keyword>
<dbReference type="Pfam" id="PF04367">
    <property type="entry name" value="DUF502"/>
    <property type="match status" value="1"/>
</dbReference>
<feature type="transmembrane region" description="Helical" evidence="1">
    <location>
        <begin position="12"/>
        <end position="33"/>
    </location>
</feature>
<sequence length="200" mass="21262">MKSIADFFKSAVMGGFFVLLPICVIAFLIYEGIEIFIAFTDEMTDALGLEGPLLHALILLAGAVVVILICFVVGMIIRTKVGGYSVGLLDRLLGKVPLFNIIKRVIDQTSGAGTENFAPVLFTLSGGEVSVLGLFIERSGENMAVVFVPSSPTSGVGHVVQVPYNNMQFLDASLLSVVDGLMNWGNGLGKSFATIKVKDS</sequence>
<evidence type="ECO:0000313" key="3">
    <source>
        <dbReference type="Proteomes" id="UP000199053"/>
    </source>
</evidence>
<keyword evidence="1" id="KW-0472">Membrane</keyword>